<dbReference type="GO" id="GO:0010124">
    <property type="term" value="P:phenylacetate catabolic process"/>
    <property type="evidence" value="ECO:0007669"/>
    <property type="project" value="UniProtKB-UniRule"/>
</dbReference>
<reference evidence="12 13" key="1">
    <citation type="submission" date="2019-03" db="EMBL/GenBank/DDBJ databases">
        <title>Draft genome sequences of novel Actinobacteria.</title>
        <authorList>
            <person name="Sahin N."/>
            <person name="Ay H."/>
            <person name="Saygin H."/>
        </authorList>
    </citation>
    <scope>NUCLEOTIDE SEQUENCE [LARGE SCALE GENOMIC DNA]</scope>
    <source>
        <strain evidence="12 13">JCM 30547</strain>
    </source>
</reference>
<dbReference type="Gene3D" id="3.40.50.12780">
    <property type="entry name" value="N-terminal domain of ligase-like"/>
    <property type="match status" value="1"/>
</dbReference>
<dbReference type="SUPFAM" id="SSF56801">
    <property type="entry name" value="Acetyl-CoA synthetase-like"/>
    <property type="match status" value="1"/>
</dbReference>
<dbReference type="FunFam" id="3.40.50.12780:FF:000016">
    <property type="entry name" value="Phenylacetate-coenzyme A ligase"/>
    <property type="match status" value="1"/>
</dbReference>
<dbReference type="AlphaFoldDB" id="A0A4R4PNY2"/>
<evidence type="ECO:0000256" key="2">
    <source>
        <dbReference type="ARBA" id="ARBA00022598"/>
    </source>
</evidence>
<evidence type="ECO:0000256" key="5">
    <source>
        <dbReference type="ARBA" id="ARBA00061566"/>
    </source>
</evidence>
<accession>A0A4R4PNY2</accession>
<keyword evidence="13" id="KW-1185">Reference proteome</keyword>
<evidence type="ECO:0000313" key="12">
    <source>
        <dbReference type="EMBL" id="TDC23779.1"/>
    </source>
</evidence>
<dbReference type="PIRSF" id="PIRSF006444">
    <property type="entry name" value="PaaK"/>
    <property type="match status" value="1"/>
</dbReference>
<comment type="catalytic activity">
    <reaction evidence="9">
        <text>2-phenylacetate + ATP + CoA = phenylacetyl-CoA + AMP + diphosphate</text>
        <dbReference type="Rhea" id="RHEA:20956"/>
        <dbReference type="ChEBI" id="CHEBI:18401"/>
        <dbReference type="ChEBI" id="CHEBI:30616"/>
        <dbReference type="ChEBI" id="CHEBI:33019"/>
        <dbReference type="ChEBI" id="CHEBI:57287"/>
        <dbReference type="ChEBI" id="CHEBI:57390"/>
        <dbReference type="ChEBI" id="CHEBI:456215"/>
        <dbReference type="EC" id="6.2.1.30"/>
    </reaction>
</comment>
<dbReference type="EMBL" id="SMKA01000156">
    <property type="protein sequence ID" value="TDC23779.1"/>
    <property type="molecule type" value="Genomic_DNA"/>
</dbReference>
<comment type="caution">
    <text evidence="12">The sequence shown here is derived from an EMBL/GenBank/DDBJ whole genome shotgun (WGS) entry which is preliminary data.</text>
</comment>
<evidence type="ECO:0000256" key="9">
    <source>
        <dbReference type="PIRNR" id="PIRNR006444"/>
    </source>
</evidence>
<comment type="similarity">
    <text evidence="5 9">Belongs to the phenylacetyl-CoA ligase family.</text>
</comment>
<dbReference type="InterPro" id="IPR042099">
    <property type="entry name" value="ANL_N_sf"/>
</dbReference>
<keyword evidence="2 9" id="KW-0436">Ligase</keyword>
<evidence type="ECO:0000256" key="8">
    <source>
        <dbReference type="ARBA" id="ARBA00075111"/>
    </source>
</evidence>
<dbReference type="InterPro" id="IPR045851">
    <property type="entry name" value="AMP-bd_C_sf"/>
</dbReference>
<dbReference type="InterPro" id="IPR000873">
    <property type="entry name" value="AMP-dep_synth/lig_dom"/>
</dbReference>
<dbReference type="UniPathway" id="UPA00930"/>
<sequence>MLGDACPEELLDAGERLSVDELRSRQLSLLQATISTAYEKVPHYRKALDEAGFAPGDLRELSDLSRLPFTGKKDLRDNYPFGMFAVPQSEVARVHASSGTTGRPTVVGYTKQDIDTWADLMARSIRAAGGRAGDICHVAYGYGLFTGGLGAHYGAERLGCTVVPVSGGMTERQVDLIRDFGARIIMVTPSYFLAIIDEMERRGLDPHDTQLRIGIFGAEPWTEQMRTEVEQRTGMHAVDIYGLSEVMGPGVAQECVESKDGLHIWEDHFYPEIIDPVTGEVLPDGSEGELVFTTLTKQAFPVIRYRTRDLTRLLPGTARPGMRRMEKITGRTDDMMIVRGVNVFPTQIEEQILLVEGLTPHYLCVLTRPGRMDELTVQVEAAPDLTDRATAAAVLSRRIKDRVGVTATVEILDPHALERSLGKAKRIKDNR</sequence>
<dbReference type="PANTHER" id="PTHR43439:SF1">
    <property type="entry name" value="PHENYLACETATE-COENZYME A LIGASE"/>
    <property type="match status" value="1"/>
</dbReference>
<dbReference type="InterPro" id="IPR011880">
    <property type="entry name" value="PA_CoA_ligase"/>
</dbReference>
<dbReference type="Pfam" id="PF14535">
    <property type="entry name" value="AMP-binding_C_2"/>
    <property type="match status" value="1"/>
</dbReference>
<evidence type="ECO:0000256" key="3">
    <source>
        <dbReference type="ARBA" id="ARBA00022741"/>
    </source>
</evidence>
<dbReference type="InterPro" id="IPR051414">
    <property type="entry name" value="Adenylate-forming_Reductase"/>
</dbReference>
<dbReference type="Proteomes" id="UP000295075">
    <property type="component" value="Unassembled WGS sequence"/>
</dbReference>
<comment type="function">
    <text evidence="9">Catalyzes the activation of phenylacetic acid (PA) to phenylacetyl-CoA (PA-CoA).</text>
</comment>
<dbReference type="Gene3D" id="3.30.300.30">
    <property type="match status" value="1"/>
</dbReference>
<dbReference type="NCBIfam" id="TIGR02155">
    <property type="entry name" value="PA_CoA_ligase"/>
    <property type="match status" value="1"/>
</dbReference>
<evidence type="ECO:0000256" key="6">
    <source>
        <dbReference type="ARBA" id="ARBA00066629"/>
    </source>
</evidence>
<dbReference type="InterPro" id="IPR049623">
    <property type="entry name" value="PA_CoA_lig_proteobact_actino"/>
</dbReference>
<evidence type="ECO:0000256" key="1">
    <source>
        <dbReference type="ARBA" id="ARBA00011245"/>
    </source>
</evidence>
<evidence type="ECO:0000313" key="13">
    <source>
        <dbReference type="Proteomes" id="UP000295075"/>
    </source>
</evidence>
<protein>
    <recommendedName>
        <fullName evidence="7 9">Phenylacetate-coenzyme A ligase</fullName>
        <ecNumber evidence="6 9">6.2.1.30</ecNumber>
    </recommendedName>
    <alternativeName>
        <fullName evidence="8 9">Phenylacetyl-CoA ligase</fullName>
    </alternativeName>
</protein>
<evidence type="ECO:0000256" key="7">
    <source>
        <dbReference type="ARBA" id="ARBA00068695"/>
    </source>
</evidence>
<dbReference type="CDD" id="cd05913">
    <property type="entry name" value="PaaK"/>
    <property type="match status" value="1"/>
</dbReference>
<organism evidence="12 13">
    <name type="scientific">Kribbella albertanoniae</name>
    <dbReference type="NCBI Taxonomy" id="1266829"/>
    <lineage>
        <taxon>Bacteria</taxon>
        <taxon>Bacillati</taxon>
        <taxon>Actinomycetota</taxon>
        <taxon>Actinomycetes</taxon>
        <taxon>Propionibacteriales</taxon>
        <taxon>Kribbellaceae</taxon>
        <taxon>Kribbella</taxon>
    </lineage>
</organism>
<feature type="domain" description="AMP-dependent ligase C-terminal" evidence="11">
    <location>
        <begin position="340"/>
        <end position="431"/>
    </location>
</feature>
<dbReference type="RefSeq" id="WP_132411543.1">
    <property type="nucleotide sequence ID" value="NZ_SMKA01000156.1"/>
</dbReference>
<name>A0A4R4PNY2_9ACTN</name>
<evidence type="ECO:0000256" key="4">
    <source>
        <dbReference type="ARBA" id="ARBA00060591"/>
    </source>
</evidence>
<evidence type="ECO:0000259" key="11">
    <source>
        <dbReference type="Pfam" id="PF14535"/>
    </source>
</evidence>
<dbReference type="InterPro" id="IPR028154">
    <property type="entry name" value="AMP-dep_Lig_C"/>
</dbReference>
<evidence type="ECO:0000259" key="10">
    <source>
        <dbReference type="Pfam" id="PF00501"/>
    </source>
</evidence>
<comment type="pathway">
    <text evidence="4 9">Aromatic compound metabolism; phenylacetate degradation.</text>
</comment>
<dbReference type="EC" id="6.2.1.30" evidence="6 9"/>
<dbReference type="GO" id="GO:0047475">
    <property type="term" value="F:phenylacetate-CoA ligase activity"/>
    <property type="evidence" value="ECO:0007669"/>
    <property type="project" value="UniProtKB-EC"/>
</dbReference>
<dbReference type="Pfam" id="PF00501">
    <property type="entry name" value="AMP-binding"/>
    <property type="match status" value="1"/>
</dbReference>
<dbReference type="GO" id="GO:0000166">
    <property type="term" value="F:nucleotide binding"/>
    <property type="evidence" value="ECO:0007669"/>
    <property type="project" value="UniProtKB-KW"/>
</dbReference>
<comment type="subunit">
    <text evidence="1">Monomer.</text>
</comment>
<proteinExistence type="inferred from homology"/>
<dbReference type="PANTHER" id="PTHR43439">
    <property type="entry name" value="PHENYLACETATE-COENZYME A LIGASE"/>
    <property type="match status" value="1"/>
</dbReference>
<feature type="domain" description="AMP-dependent synthetase/ligase" evidence="10">
    <location>
        <begin position="88"/>
        <end position="292"/>
    </location>
</feature>
<dbReference type="OrthoDB" id="580775at2"/>
<keyword evidence="3 9" id="KW-0547">Nucleotide-binding</keyword>
<gene>
    <name evidence="12" type="primary">paaF</name>
    <name evidence="12" type="ORF">E1261_27690</name>
</gene>